<dbReference type="SUPFAM" id="SSF52540">
    <property type="entry name" value="P-loop containing nucleoside triphosphate hydrolases"/>
    <property type="match status" value="1"/>
</dbReference>
<dbReference type="InterPro" id="IPR003593">
    <property type="entry name" value="AAA+_ATPase"/>
</dbReference>
<dbReference type="PROSITE" id="PS50893">
    <property type="entry name" value="ABC_TRANSPORTER_2"/>
    <property type="match status" value="1"/>
</dbReference>
<dbReference type="SMART" id="SM00382">
    <property type="entry name" value="AAA"/>
    <property type="match status" value="1"/>
</dbReference>
<dbReference type="PANTHER" id="PTHR43582:SF2">
    <property type="entry name" value="LINEARMYCIN RESISTANCE ATP-BINDING PROTEIN LNRL"/>
    <property type="match status" value="1"/>
</dbReference>
<dbReference type="Gene3D" id="3.40.50.300">
    <property type="entry name" value="P-loop containing nucleotide triphosphate hydrolases"/>
    <property type="match status" value="1"/>
</dbReference>
<dbReference type="PROSITE" id="PS00211">
    <property type="entry name" value="ABC_TRANSPORTER_1"/>
    <property type="match status" value="1"/>
</dbReference>
<evidence type="ECO:0000256" key="3">
    <source>
        <dbReference type="ARBA" id="ARBA00022840"/>
    </source>
</evidence>
<keyword evidence="3 5" id="KW-0067">ATP-binding</keyword>
<dbReference type="Proteomes" id="UP000681290">
    <property type="component" value="Unassembled WGS sequence"/>
</dbReference>
<accession>A0ABQ4MTQ4</accession>
<dbReference type="EMBL" id="BOSM01000005">
    <property type="protein sequence ID" value="GIP59285.1"/>
    <property type="molecule type" value="Genomic_DNA"/>
</dbReference>
<evidence type="ECO:0000256" key="2">
    <source>
        <dbReference type="ARBA" id="ARBA00022741"/>
    </source>
</evidence>
<evidence type="ECO:0000313" key="5">
    <source>
        <dbReference type="EMBL" id="GIP59285.1"/>
    </source>
</evidence>
<evidence type="ECO:0000256" key="1">
    <source>
        <dbReference type="ARBA" id="ARBA00022448"/>
    </source>
</evidence>
<evidence type="ECO:0000259" key="4">
    <source>
        <dbReference type="PROSITE" id="PS50893"/>
    </source>
</evidence>
<name>A0ABQ4MTQ4_9BACL</name>
<dbReference type="InterPro" id="IPR027417">
    <property type="entry name" value="P-loop_NTPase"/>
</dbReference>
<dbReference type="PANTHER" id="PTHR43582">
    <property type="entry name" value="LINEARMYCIN RESISTANCE ATP-BINDING PROTEIN LNRL"/>
    <property type="match status" value="1"/>
</dbReference>
<comment type="caution">
    <text evidence="5">The sequence shown here is derived from an EMBL/GenBank/DDBJ whole genome shotgun (WGS) entry which is preliminary data.</text>
</comment>
<dbReference type="Pfam" id="PF00005">
    <property type="entry name" value="ABC_tran"/>
    <property type="match status" value="1"/>
</dbReference>
<protein>
    <submittedName>
        <fullName evidence="5">ABC transporter ATP-binding protein</fullName>
    </submittedName>
</protein>
<feature type="domain" description="ABC transporter" evidence="4">
    <location>
        <begin position="2"/>
        <end position="233"/>
    </location>
</feature>
<keyword evidence="2" id="KW-0547">Nucleotide-binding</keyword>
<dbReference type="InterPro" id="IPR003439">
    <property type="entry name" value="ABC_transporter-like_ATP-bd"/>
</dbReference>
<proteinExistence type="predicted"/>
<sequence>MIEALELRKTFKGKAAVDEVSFYLDEGESVGLLGPNGAGKSTTISMISSLLKPNAGDVRLNGTSVIGKPQLIRQVLGVVPQEIALYQELSAYENLKFFGGLYRLKGQQLEMKIQELLEIVGLRDRQNELIKTYSGGMKRRINIAAALLHDPKIVIMDEPTVGIDPQSRNHILETVRLLNRERGTTVLYTSHYIEEVEQLCSRIYIMDHGRIIASGTKEELRRILSGEDTLLLQLDKPSPELVQELRLLPPVRQADETENGLRLIAAKQSDLLSQVVQAAERHHVQITSIHVQTPSLEDVFLHLTGRTLRD</sequence>
<dbReference type="InterPro" id="IPR025302">
    <property type="entry name" value="DrrA1/2-like_C"/>
</dbReference>
<reference evidence="5 6" key="1">
    <citation type="submission" date="2021-03" db="EMBL/GenBank/DDBJ databases">
        <title>Antimicrobial resistance genes in bacteria isolated from Japanese honey, and their potential for conferring macrolide and lincosamide resistance in the American foulbrood pathogen Paenibacillus larvae.</title>
        <authorList>
            <person name="Okamoto M."/>
            <person name="Kumagai M."/>
            <person name="Kanamori H."/>
            <person name="Takamatsu D."/>
        </authorList>
    </citation>
    <scope>NUCLEOTIDE SEQUENCE [LARGE SCALE GENOMIC DNA]</scope>
    <source>
        <strain evidence="5 6">J15TS10</strain>
    </source>
</reference>
<dbReference type="InterPro" id="IPR017871">
    <property type="entry name" value="ABC_transporter-like_CS"/>
</dbReference>
<evidence type="ECO:0000313" key="6">
    <source>
        <dbReference type="Proteomes" id="UP000681290"/>
    </source>
</evidence>
<keyword evidence="6" id="KW-1185">Reference proteome</keyword>
<organism evidence="5 6">
    <name type="scientific">Paenibacillus woosongensis</name>
    <dbReference type="NCBI Taxonomy" id="307580"/>
    <lineage>
        <taxon>Bacteria</taxon>
        <taxon>Bacillati</taxon>
        <taxon>Bacillota</taxon>
        <taxon>Bacilli</taxon>
        <taxon>Bacillales</taxon>
        <taxon>Paenibacillaceae</taxon>
        <taxon>Paenibacillus</taxon>
    </lineage>
</organism>
<gene>
    <name evidence="5" type="ORF">J15TS10_30990</name>
</gene>
<dbReference type="RefSeq" id="WP_213592051.1">
    <property type="nucleotide sequence ID" value="NZ_BOSM01000005.1"/>
</dbReference>
<keyword evidence="1" id="KW-0813">Transport</keyword>
<dbReference type="Pfam" id="PF13732">
    <property type="entry name" value="DrrA1-3_C"/>
    <property type="match status" value="1"/>
</dbReference>
<dbReference type="GO" id="GO:0005524">
    <property type="term" value="F:ATP binding"/>
    <property type="evidence" value="ECO:0007669"/>
    <property type="project" value="UniProtKB-KW"/>
</dbReference>